<keyword evidence="4" id="KW-0067">ATP-binding</keyword>
<dbReference type="GO" id="GO:0015421">
    <property type="term" value="F:ABC-type oligopeptide transporter activity"/>
    <property type="evidence" value="ECO:0007669"/>
    <property type="project" value="TreeGrafter"/>
</dbReference>
<evidence type="ECO:0000256" key="6">
    <source>
        <dbReference type="ARBA" id="ARBA00023136"/>
    </source>
</evidence>
<dbReference type="GO" id="GO:0005886">
    <property type="term" value="C:plasma membrane"/>
    <property type="evidence" value="ECO:0007669"/>
    <property type="project" value="UniProtKB-SubCell"/>
</dbReference>
<dbReference type="InterPro" id="IPR003593">
    <property type="entry name" value="AAA+_ATPase"/>
</dbReference>
<keyword evidence="5 7" id="KW-1133">Transmembrane helix</keyword>
<dbReference type="Proteomes" id="UP000642748">
    <property type="component" value="Unassembled WGS sequence"/>
</dbReference>
<keyword evidence="11" id="KW-1185">Reference proteome</keyword>
<accession>A0A8J3QRR0</accession>
<dbReference type="InterPro" id="IPR039421">
    <property type="entry name" value="Type_1_exporter"/>
</dbReference>
<dbReference type="InterPro" id="IPR003439">
    <property type="entry name" value="ABC_transporter-like_ATP-bd"/>
</dbReference>
<dbReference type="InterPro" id="IPR011527">
    <property type="entry name" value="ABC1_TM_dom"/>
</dbReference>
<name>A0A8J3QRR0_9ACTN</name>
<dbReference type="PROSITE" id="PS50929">
    <property type="entry name" value="ABC_TM1F"/>
    <property type="match status" value="1"/>
</dbReference>
<feature type="transmembrane region" description="Helical" evidence="7">
    <location>
        <begin position="274"/>
        <end position="296"/>
    </location>
</feature>
<proteinExistence type="predicted"/>
<dbReference type="InterPro" id="IPR027417">
    <property type="entry name" value="P-loop_NTPase"/>
</dbReference>
<dbReference type="Gene3D" id="1.20.1560.10">
    <property type="entry name" value="ABC transporter type 1, transmembrane domain"/>
    <property type="match status" value="1"/>
</dbReference>
<dbReference type="PANTHER" id="PTHR43394:SF1">
    <property type="entry name" value="ATP-BINDING CASSETTE SUB-FAMILY B MEMBER 10, MITOCHONDRIAL"/>
    <property type="match status" value="1"/>
</dbReference>
<evidence type="ECO:0000256" key="7">
    <source>
        <dbReference type="SAM" id="Phobius"/>
    </source>
</evidence>
<dbReference type="GO" id="GO:0016887">
    <property type="term" value="F:ATP hydrolysis activity"/>
    <property type="evidence" value="ECO:0007669"/>
    <property type="project" value="InterPro"/>
</dbReference>
<reference evidence="10" key="1">
    <citation type="submission" date="2021-01" db="EMBL/GenBank/DDBJ databases">
        <title>Whole genome shotgun sequence of Rugosimonospora africana NBRC 104875.</title>
        <authorList>
            <person name="Komaki H."/>
            <person name="Tamura T."/>
        </authorList>
    </citation>
    <scope>NUCLEOTIDE SEQUENCE</scope>
    <source>
        <strain evidence="10">NBRC 104875</strain>
    </source>
</reference>
<comment type="subcellular location">
    <subcellularLocation>
        <location evidence="1">Cell membrane</location>
        <topology evidence="1">Multi-pass membrane protein</topology>
    </subcellularLocation>
</comment>
<evidence type="ECO:0000313" key="10">
    <source>
        <dbReference type="EMBL" id="GIH15678.1"/>
    </source>
</evidence>
<evidence type="ECO:0000256" key="3">
    <source>
        <dbReference type="ARBA" id="ARBA00022741"/>
    </source>
</evidence>
<organism evidence="10 11">
    <name type="scientific">Rugosimonospora africana</name>
    <dbReference type="NCBI Taxonomy" id="556532"/>
    <lineage>
        <taxon>Bacteria</taxon>
        <taxon>Bacillati</taxon>
        <taxon>Actinomycetota</taxon>
        <taxon>Actinomycetes</taxon>
        <taxon>Micromonosporales</taxon>
        <taxon>Micromonosporaceae</taxon>
        <taxon>Rugosimonospora</taxon>
    </lineage>
</organism>
<dbReference type="Gene3D" id="3.40.50.300">
    <property type="entry name" value="P-loop containing nucleotide triphosphate hydrolases"/>
    <property type="match status" value="1"/>
</dbReference>
<keyword evidence="3" id="KW-0547">Nucleotide-binding</keyword>
<evidence type="ECO:0000313" key="11">
    <source>
        <dbReference type="Proteomes" id="UP000642748"/>
    </source>
</evidence>
<dbReference type="AlphaFoldDB" id="A0A8J3QRR0"/>
<sequence>MPAWLAHGRDLAATGFWSMARRLPVLVRQALGLAWAASRLDTAAAVLAHFASGVLTALGLLATRSVAEALLTQGPTPARVRAAIPALALVAGATATRAGLSIAAGWAQARLSPQVDTAAQVSLFDLTTRVELAAFDDAGFADDMERAHGRGVDAAAMLVNDVIDLTTGFVGVAATAATLLVIQPLLLPLVVLAALPVGWAAVRAARQQYVSLYQRIAWRRRRWMLEHLMANRHTAVEVRTNTMAGFLLDRYRQVTGAETRADLTVARQQTVTRLIGGLLGGIAAVGVYLILGLLIIDGGIPLAAAAAALVALQTVQGALRLAVMATNRLYEDGLYFTDFTGFVDRAGSRVATSSGPPPDGFSEIAVDRISLAYPDSAAPAVDDVSLTLRRGETIALVGENGSGKTSLAKLIAGLYRPTSGRVRWDGVDLTDTDPDGIREHVAVITQEYVHWPFSARQNVSIGRHTRSGGDPPVHDAARTAGAHQMILDLPHGYDTLLDRMFSGGQELSGGQWQRLAAARGFYRDAALLICDEPSAALDARAEHALFGRLREHARDKAVVLITHRLANVRHADRIYLMHHGRLVEHGTHEQLVALGGRYAELFALQAAGYRDEQPPEPVPAQPAVQ</sequence>
<keyword evidence="6 7" id="KW-0472">Membrane</keyword>
<gene>
    <name evidence="10" type="ORF">Raf01_38500</name>
</gene>
<evidence type="ECO:0000259" key="8">
    <source>
        <dbReference type="PROSITE" id="PS50893"/>
    </source>
</evidence>
<keyword evidence="2 7" id="KW-0812">Transmembrane</keyword>
<dbReference type="SUPFAM" id="SSF52540">
    <property type="entry name" value="P-loop containing nucleoside triphosphate hydrolases"/>
    <property type="match status" value="1"/>
</dbReference>
<dbReference type="SMART" id="SM00382">
    <property type="entry name" value="AAA"/>
    <property type="match status" value="1"/>
</dbReference>
<dbReference type="InterPro" id="IPR036640">
    <property type="entry name" value="ABC1_TM_sf"/>
</dbReference>
<dbReference type="SUPFAM" id="SSF90123">
    <property type="entry name" value="ABC transporter transmembrane region"/>
    <property type="match status" value="1"/>
</dbReference>
<feature type="transmembrane region" description="Helical" evidence="7">
    <location>
        <begin position="43"/>
        <end position="62"/>
    </location>
</feature>
<evidence type="ECO:0000256" key="1">
    <source>
        <dbReference type="ARBA" id="ARBA00004651"/>
    </source>
</evidence>
<comment type="caution">
    <text evidence="10">The sequence shown here is derived from an EMBL/GenBank/DDBJ whole genome shotgun (WGS) entry which is preliminary data.</text>
</comment>
<protein>
    <submittedName>
        <fullName evidence="10">Multidrug ABC transporter permease</fullName>
    </submittedName>
</protein>
<dbReference type="EMBL" id="BONZ01000036">
    <property type="protein sequence ID" value="GIH15678.1"/>
    <property type="molecule type" value="Genomic_DNA"/>
</dbReference>
<feature type="domain" description="ABC transmembrane type-1" evidence="9">
    <location>
        <begin position="43"/>
        <end position="331"/>
    </location>
</feature>
<dbReference type="Pfam" id="PF00005">
    <property type="entry name" value="ABC_tran"/>
    <property type="match status" value="1"/>
</dbReference>
<feature type="transmembrane region" description="Helical" evidence="7">
    <location>
        <begin position="185"/>
        <end position="205"/>
    </location>
</feature>
<evidence type="ECO:0000256" key="5">
    <source>
        <dbReference type="ARBA" id="ARBA00022989"/>
    </source>
</evidence>
<evidence type="ECO:0000256" key="2">
    <source>
        <dbReference type="ARBA" id="ARBA00022692"/>
    </source>
</evidence>
<dbReference type="PANTHER" id="PTHR43394">
    <property type="entry name" value="ATP-DEPENDENT PERMEASE MDL1, MITOCHONDRIAL"/>
    <property type="match status" value="1"/>
</dbReference>
<feature type="domain" description="ABC transporter" evidence="8">
    <location>
        <begin position="364"/>
        <end position="604"/>
    </location>
</feature>
<evidence type="ECO:0000256" key="4">
    <source>
        <dbReference type="ARBA" id="ARBA00022840"/>
    </source>
</evidence>
<feature type="transmembrane region" description="Helical" evidence="7">
    <location>
        <begin position="83"/>
        <end position="107"/>
    </location>
</feature>
<dbReference type="PROSITE" id="PS50893">
    <property type="entry name" value="ABC_TRANSPORTER_2"/>
    <property type="match status" value="1"/>
</dbReference>
<evidence type="ECO:0000259" key="9">
    <source>
        <dbReference type="PROSITE" id="PS50929"/>
    </source>
</evidence>
<dbReference type="GO" id="GO:0005524">
    <property type="term" value="F:ATP binding"/>
    <property type="evidence" value="ECO:0007669"/>
    <property type="project" value="UniProtKB-KW"/>
</dbReference>